<keyword evidence="4" id="KW-0597">Phosphoprotein</keyword>
<proteinExistence type="predicted"/>
<evidence type="ECO:0000256" key="8">
    <source>
        <dbReference type="ARBA" id="ARBA00022777"/>
    </source>
</evidence>
<keyword evidence="11" id="KW-0902">Two-component regulatory system</keyword>
<keyword evidence="7" id="KW-0547">Nucleotide-binding</keyword>
<evidence type="ECO:0000256" key="5">
    <source>
        <dbReference type="ARBA" id="ARBA00022679"/>
    </source>
</evidence>
<evidence type="ECO:0000259" key="16">
    <source>
        <dbReference type="PROSITE" id="PS50885"/>
    </source>
</evidence>
<dbReference type="InterPro" id="IPR058619">
    <property type="entry name" value="PhoQ/CarS-like_HATPase"/>
</dbReference>
<organism evidence="17 18">
    <name type="scientific">Halioxenophilus aromaticivorans</name>
    <dbReference type="NCBI Taxonomy" id="1306992"/>
    <lineage>
        <taxon>Bacteria</taxon>
        <taxon>Pseudomonadati</taxon>
        <taxon>Pseudomonadota</taxon>
        <taxon>Gammaproteobacteria</taxon>
        <taxon>Alteromonadales</taxon>
        <taxon>Alteromonadaceae</taxon>
        <taxon>Halioxenophilus</taxon>
    </lineage>
</organism>
<dbReference type="Proteomes" id="UP001409585">
    <property type="component" value="Unassembled WGS sequence"/>
</dbReference>
<keyword evidence="13" id="KW-0175">Coiled coil</keyword>
<evidence type="ECO:0000256" key="12">
    <source>
        <dbReference type="ARBA" id="ARBA00023136"/>
    </source>
</evidence>
<dbReference type="GO" id="GO:0005886">
    <property type="term" value="C:plasma membrane"/>
    <property type="evidence" value="ECO:0007669"/>
    <property type="project" value="TreeGrafter"/>
</dbReference>
<accession>A0AAV3U4S0</accession>
<dbReference type="CDD" id="cd16954">
    <property type="entry name" value="HATPase_PhoQ-like"/>
    <property type="match status" value="1"/>
</dbReference>
<evidence type="ECO:0000256" key="3">
    <source>
        <dbReference type="ARBA" id="ARBA00012438"/>
    </source>
</evidence>
<keyword evidence="8" id="KW-0418">Kinase</keyword>
<protein>
    <recommendedName>
        <fullName evidence="3">histidine kinase</fullName>
        <ecNumber evidence="3">2.7.13.3</ecNumber>
    </recommendedName>
</protein>
<dbReference type="SUPFAM" id="SSF47384">
    <property type="entry name" value="Homodimeric domain of signal transducing histidine kinase"/>
    <property type="match status" value="1"/>
</dbReference>
<dbReference type="PANTHER" id="PTHR45436:SF4">
    <property type="entry name" value="SENSOR PROTEIN PHOQ"/>
    <property type="match status" value="1"/>
</dbReference>
<keyword evidence="10 14" id="KW-1133">Transmembrane helix</keyword>
<keyword evidence="9 17" id="KW-0067">ATP-binding</keyword>
<comment type="subcellular location">
    <subcellularLocation>
        <location evidence="2">Membrane</location>
    </subcellularLocation>
</comment>
<dbReference type="GO" id="GO:0000155">
    <property type="term" value="F:phosphorelay sensor kinase activity"/>
    <property type="evidence" value="ECO:0007669"/>
    <property type="project" value="InterPro"/>
</dbReference>
<name>A0AAV3U4S0_9ALTE</name>
<dbReference type="PRINTS" id="PR00344">
    <property type="entry name" value="BCTRLSENSOR"/>
</dbReference>
<evidence type="ECO:0000313" key="17">
    <source>
        <dbReference type="EMBL" id="GAA4947801.1"/>
    </source>
</evidence>
<keyword evidence="6 14" id="KW-0812">Transmembrane</keyword>
<feature type="coiled-coil region" evidence="13">
    <location>
        <begin position="198"/>
        <end position="225"/>
    </location>
</feature>
<dbReference type="SUPFAM" id="SSF55874">
    <property type="entry name" value="ATPase domain of HSP90 chaperone/DNA topoisomerase II/histidine kinase"/>
    <property type="match status" value="1"/>
</dbReference>
<feature type="domain" description="HAMP" evidence="16">
    <location>
        <begin position="166"/>
        <end position="217"/>
    </location>
</feature>
<dbReference type="InterPro" id="IPR003660">
    <property type="entry name" value="HAMP_dom"/>
</dbReference>
<dbReference type="PANTHER" id="PTHR45436">
    <property type="entry name" value="SENSOR HISTIDINE KINASE YKOH"/>
    <property type="match status" value="1"/>
</dbReference>
<evidence type="ECO:0000313" key="18">
    <source>
        <dbReference type="Proteomes" id="UP001409585"/>
    </source>
</evidence>
<gene>
    <name evidence="17" type="ORF">GCM10025791_29510</name>
</gene>
<dbReference type="PROSITE" id="PS50885">
    <property type="entry name" value="HAMP"/>
    <property type="match status" value="1"/>
</dbReference>
<keyword evidence="18" id="KW-1185">Reference proteome</keyword>
<dbReference type="InterPro" id="IPR003594">
    <property type="entry name" value="HATPase_dom"/>
</dbReference>
<evidence type="ECO:0000259" key="15">
    <source>
        <dbReference type="PROSITE" id="PS50109"/>
    </source>
</evidence>
<evidence type="ECO:0000256" key="1">
    <source>
        <dbReference type="ARBA" id="ARBA00000085"/>
    </source>
</evidence>
<reference evidence="18" key="1">
    <citation type="journal article" date="2019" name="Int. J. Syst. Evol. Microbiol.">
        <title>The Global Catalogue of Microorganisms (GCM) 10K type strain sequencing project: providing services to taxonomists for standard genome sequencing and annotation.</title>
        <authorList>
            <consortium name="The Broad Institute Genomics Platform"/>
            <consortium name="The Broad Institute Genome Sequencing Center for Infectious Disease"/>
            <person name="Wu L."/>
            <person name="Ma J."/>
        </authorList>
    </citation>
    <scope>NUCLEOTIDE SEQUENCE [LARGE SCALE GENOMIC DNA]</scope>
    <source>
        <strain evidence="18">JCM 19134</strain>
    </source>
</reference>
<feature type="domain" description="Histidine kinase" evidence="15">
    <location>
        <begin position="225"/>
        <end position="422"/>
    </location>
</feature>
<comment type="caution">
    <text evidence="17">The sequence shown here is derived from an EMBL/GenBank/DDBJ whole genome shotgun (WGS) entry which is preliminary data.</text>
</comment>
<dbReference type="InterPro" id="IPR036097">
    <property type="entry name" value="HisK_dim/P_sf"/>
</dbReference>
<evidence type="ECO:0000256" key="9">
    <source>
        <dbReference type="ARBA" id="ARBA00022840"/>
    </source>
</evidence>
<dbReference type="PROSITE" id="PS50109">
    <property type="entry name" value="HIS_KIN"/>
    <property type="match status" value="1"/>
</dbReference>
<evidence type="ECO:0000256" key="7">
    <source>
        <dbReference type="ARBA" id="ARBA00022741"/>
    </source>
</evidence>
<dbReference type="InterPro" id="IPR050428">
    <property type="entry name" value="TCS_sensor_his_kinase"/>
</dbReference>
<keyword evidence="12 14" id="KW-0472">Membrane</keyword>
<dbReference type="Gene3D" id="3.30.565.10">
    <property type="entry name" value="Histidine kinase-like ATPase, C-terminal domain"/>
    <property type="match status" value="1"/>
</dbReference>
<dbReference type="GO" id="GO:0005524">
    <property type="term" value="F:ATP binding"/>
    <property type="evidence" value="ECO:0007669"/>
    <property type="project" value="UniProtKB-KW"/>
</dbReference>
<comment type="catalytic activity">
    <reaction evidence="1">
        <text>ATP + protein L-histidine = ADP + protein N-phospho-L-histidine.</text>
        <dbReference type="EC" id="2.7.13.3"/>
    </reaction>
</comment>
<dbReference type="EC" id="2.7.13.3" evidence="3"/>
<dbReference type="SMART" id="SM00387">
    <property type="entry name" value="HATPase_c"/>
    <property type="match status" value="1"/>
</dbReference>
<dbReference type="AlphaFoldDB" id="A0AAV3U4S0"/>
<dbReference type="InterPro" id="IPR004358">
    <property type="entry name" value="Sig_transdc_His_kin-like_C"/>
</dbReference>
<evidence type="ECO:0000256" key="13">
    <source>
        <dbReference type="SAM" id="Coils"/>
    </source>
</evidence>
<dbReference type="EMBL" id="BAABLX010000027">
    <property type="protein sequence ID" value="GAA4947801.1"/>
    <property type="molecule type" value="Genomic_DNA"/>
</dbReference>
<feature type="transmembrane region" description="Helical" evidence="14">
    <location>
        <begin position="142"/>
        <end position="164"/>
    </location>
</feature>
<sequence>MLASALVVYAYFVKMIHQNAQQQLQLHVYNILSVADFKGTDIFLPSILYNPRFNTAQSGLWAYVLDSHENVAWQSLSATPWNDKYPLPNQSGEWIYNKVASNQHEYLTVSYKVTWQGESNTADYFLIIGEDTQAHRWAIRKLTLWLSLVFATITGLILIGQYLALKRALKPIDTLAEEISAMEQGKREKLSFFYPTELRMVERNINALIEKEHRLRQRYREAMANLAHSLKTPMTILTGELRNAPNNDVVHSALQRINSNIEYQLRRAIVSGHTVFTQSIEIENVIDHVLQALNKIYGHKKIDVTSEVSPSDVFFGDENDMLEILGNILDNAFKHAKRRIAITTQSTDFMLSIRVEDDGPGLERSDAHRVFNRGERLDQTEPGQGIGLAAVADIVVSYGGDINVYHSSLGGACFEVTFNNKENNNG</sequence>
<evidence type="ECO:0000256" key="10">
    <source>
        <dbReference type="ARBA" id="ARBA00022989"/>
    </source>
</evidence>
<dbReference type="InterPro" id="IPR005467">
    <property type="entry name" value="His_kinase_dom"/>
</dbReference>
<evidence type="ECO:0000256" key="6">
    <source>
        <dbReference type="ARBA" id="ARBA00022692"/>
    </source>
</evidence>
<evidence type="ECO:0000256" key="14">
    <source>
        <dbReference type="SAM" id="Phobius"/>
    </source>
</evidence>
<dbReference type="Gene3D" id="1.10.287.130">
    <property type="match status" value="1"/>
</dbReference>
<keyword evidence="5" id="KW-0808">Transferase</keyword>
<dbReference type="InterPro" id="IPR036890">
    <property type="entry name" value="HATPase_C_sf"/>
</dbReference>
<dbReference type="Pfam" id="PF02518">
    <property type="entry name" value="HATPase_c"/>
    <property type="match status" value="1"/>
</dbReference>
<evidence type="ECO:0000256" key="11">
    <source>
        <dbReference type="ARBA" id="ARBA00023012"/>
    </source>
</evidence>
<evidence type="ECO:0000256" key="2">
    <source>
        <dbReference type="ARBA" id="ARBA00004370"/>
    </source>
</evidence>
<evidence type="ECO:0000256" key="4">
    <source>
        <dbReference type="ARBA" id="ARBA00022553"/>
    </source>
</evidence>